<dbReference type="InterPro" id="IPR050404">
    <property type="entry name" value="Heme-degrading_MO"/>
</dbReference>
<evidence type="ECO:0000256" key="1">
    <source>
        <dbReference type="ARBA" id="ARBA00009267"/>
    </source>
</evidence>
<accession>A0A2J8BG75</accession>
<dbReference type="SUPFAM" id="SSF54909">
    <property type="entry name" value="Dimeric alpha+beta barrel"/>
    <property type="match status" value="1"/>
</dbReference>
<dbReference type="Pfam" id="PF03992">
    <property type="entry name" value="ABM"/>
    <property type="match status" value="1"/>
</dbReference>
<gene>
    <name evidence="5" type="ORF">AL503_001925</name>
</gene>
<evidence type="ECO:0000259" key="4">
    <source>
        <dbReference type="PROSITE" id="PS51725"/>
    </source>
</evidence>
<keyword evidence="5" id="KW-0503">Monooxygenase</keyword>
<name>A0A2J8BG75_STAHA</name>
<keyword evidence="5" id="KW-0560">Oxidoreductase</keyword>
<dbReference type="Gene3D" id="3.30.70.100">
    <property type="match status" value="1"/>
</dbReference>
<dbReference type="GO" id="GO:0004497">
    <property type="term" value="F:monooxygenase activity"/>
    <property type="evidence" value="ECO:0007669"/>
    <property type="project" value="UniProtKB-KW"/>
</dbReference>
<evidence type="ECO:0000256" key="3">
    <source>
        <dbReference type="ARBA" id="ARBA00032861"/>
    </source>
</evidence>
<reference evidence="5 6" key="1">
    <citation type="submission" date="2017-12" db="EMBL/GenBank/DDBJ databases">
        <title>FDA dAtabase for Regulatory Grade micrObial Sequences (FDA-ARGOS): Supporting development and validation of Infectious Disease Dx tests.</title>
        <authorList>
            <person name="Hoffmann M."/>
            <person name="Allard M."/>
            <person name="Evans P."/>
            <person name="Brown E."/>
            <person name="Tallon L."/>
            <person name="Sadzewicz L."/>
            <person name="Sengamalay N."/>
            <person name="Ott S."/>
            <person name="Godinez A."/>
            <person name="Nagaraj S."/>
            <person name="Vavikolanu K."/>
            <person name="Aluvathingal J."/>
            <person name="Nadendla S."/>
            <person name="Sichtig H."/>
        </authorList>
    </citation>
    <scope>NUCLEOTIDE SEQUENCE [LARGE SCALE GENOMIC DNA]</scope>
    <source>
        <strain evidence="5 6">FDAARGOS_148</strain>
    </source>
</reference>
<evidence type="ECO:0000313" key="5">
    <source>
        <dbReference type="EMBL" id="PNN30066.1"/>
    </source>
</evidence>
<dbReference type="InterPro" id="IPR007138">
    <property type="entry name" value="ABM_dom"/>
</dbReference>
<feature type="domain" description="ABM" evidence="4">
    <location>
        <begin position="45"/>
        <end position="133"/>
    </location>
</feature>
<dbReference type="AlphaFoldDB" id="A0A2J8BG75"/>
<dbReference type="RefSeq" id="WP_053024566.1">
    <property type="nucleotide sequence ID" value="NZ_CAJCFZ010000012.1"/>
</dbReference>
<comment type="similarity">
    <text evidence="1">Belongs to the TRAP family.</text>
</comment>
<sequence length="157" mass="18701">MILKDFYKTYVVEEKGDNTISIKKNNDEHQYDVLEVIDDLSNDSFCVLNHLFINEGMEDEFEKKFLERPKYLKNVPGFKALRFLLPQVAGRHYIILTLWEERQAFYDWQNSNEYSQTHKHRGTERGVDHNIVNRDLSYNVRIELSGLESKLDLSHIF</sequence>
<organism evidence="5 6">
    <name type="scientific">Staphylococcus haemolyticus</name>
    <dbReference type="NCBI Taxonomy" id="1283"/>
    <lineage>
        <taxon>Bacteria</taxon>
        <taxon>Bacillati</taxon>
        <taxon>Bacillota</taxon>
        <taxon>Bacilli</taxon>
        <taxon>Bacillales</taxon>
        <taxon>Staphylococcaceae</taxon>
        <taxon>Staphylococcus</taxon>
    </lineage>
</organism>
<comment type="caution">
    <text evidence="5">The sequence shown here is derived from an EMBL/GenBank/DDBJ whole genome shotgun (WGS) entry which is preliminary data.</text>
</comment>
<proteinExistence type="inferred from homology"/>
<dbReference type="PROSITE" id="PS51725">
    <property type="entry name" value="ABM"/>
    <property type="match status" value="1"/>
</dbReference>
<protein>
    <recommendedName>
        <fullName evidence="2">Signal transduction protein TRAP</fullName>
    </recommendedName>
    <alternativeName>
        <fullName evidence="3">Target of RNAIII-activating protein</fullName>
    </alternativeName>
</protein>
<evidence type="ECO:0000313" key="6">
    <source>
        <dbReference type="Proteomes" id="UP000053523"/>
    </source>
</evidence>
<dbReference type="EMBL" id="LORN02000006">
    <property type="protein sequence ID" value="PNN30066.1"/>
    <property type="molecule type" value="Genomic_DNA"/>
</dbReference>
<dbReference type="PANTHER" id="PTHR34474:SF2">
    <property type="entry name" value="SIGNAL TRANSDUCTION PROTEIN TRAP"/>
    <property type="match status" value="1"/>
</dbReference>
<dbReference type="PANTHER" id="PTHR34474">
    <property type="entry name" value="SIGNAL TRANSDUCTION PROTEIN TRAP"/>
    <property type="match status" value="1"/>
</dbReference>
<dbReference type="Proteomes" id="UP000053523">
    <property type="component" value="Unassembled WGS sequence"/>
</dbReference>
<dbReference type="InterPro" id="IPR011008">
    <property type="entry name" value="Dimeric_a/b-barrel"/>
</dbReference>
<evidence type="ECO:0000256" key="2">
    <source>
        <dbReference type="ARBA" id="ARBA00018486"/>
    </source>
</evidence>